<evidence type="ECO:0000313" key="2">
    <source>
        <dbReference type="EMBL" id="KIM25894.1"/>
    </source>
</evidence>
<keyword evidence="1" id="KW-0732">Signal</keyword>
<evidence type="ECO:0000313" key="3">
    <source>
        <dbReference type="Proteomes" id="UP000054097"/>
    </source>
</evidence>
<evidence type="ECO:0000256" key="1">
    <source>
        <dbReference type="SAM" id="SignalP"/>
    </source>
</evidence>
<feature type="chain" id="PRO_5002161267" evidence="1">
    <location>
        <begin position="24"/>
        <end position="205"/>
    </location>
</feature>
<dbReference type="EMBL" id="KN824310">
    <property type="protein sequence ID" value="KIM25894.1"/>
    <property type="molecule type" value="Genomic_DNA"/>
</dbReference>
<dbReference type="HOGENOM" id="CLU_1378611_0_0_1"/>
<reference evidence="3" key="2">
    <citation type="submission" date="2015-01" db="EMBL/GenBank/DDBJ databases">
        <title>Evolutionary Origins and Diversification of the Mycorrhizal Mutualists.</title>
        <authorList>
            <consortium name="DOE Joint Genome Institute"/>
            <consortium name="Mycorrhizal Genomics Consortium"/>
            <person name="Kohler A."/>
            <person name="Kuo A."/>
            <person name="Nagy L.G."/>
            <person name="Floudas D."/>
            <person name="Copeland A."/>
            <person name="Barry K.W."/>
            <person name="Cichocki N."/>
            <person name="Veneault-Fourrey C."/>
            <person name="LaButti K."/>
            <person name="Lindquist E.A."/>
            <person name="Lipzen A."/>
            <person name="Lundell T."/>
            <person name="Morin E."/>
            <person name="Murat C."/>
            <person name="Riley R."/>
            <person name="Ohm R."/>
            <person name="Sun H."/>
            <person name="Tunlid A."/>
            <person name="Henrissat B."/>
            <person name="Grigoriev I.V."/>
            <person name="Hibbett D.S."/>
            <person name="Martin F."/>
        </authorList>
    </citation>
    <scope>NUCLEOTIDE SEQUENCE [LARGE SCALE GENOMIC DNA]</scope>
    <source>
        <strain evidence="3">MAFF 305830</strain>
    </source>
</reference>
<proteinExistence type="predicted"/>
<keyword evidence="3" id="KW-1185">Reference proteome</keyword>
<feature type="signal peptide" evidence="1">
    <location>
        <begin position="1"/>
        <end position="23"/>
    </location>
</feature>
<dbReference type="Proteomes" id="UP000054097">
    <property type="component" value="Unassembled WGS sequence"/>
</dbReference>
<organism evidence="2 3">
    <name type="scientific">Serendipita vermifera MAFF 305830</name>
    <dbReference type="NCBI Taxonomy" id="933852"/>
    <lineage>
        <taxon>Eukaryota</taxon>
        <taxon>Fungi</taxon>
        <taxon>Dikarya</taxon>
        <taxon>Basidiomycota</taxon>
        <taxon>Agaricomycotina</taxon>
        <taxon>Agaricomycetes</taxon>
        <taxon>Sebacinales</taxon>
        <taxon>Serendipitaceae</taxon>
        <taxon>Serendipita</taxon>
    </lineage>
</organism>
<accession>A0A0C3B104</accession>
<protein>
    <submittedName>
        <fullName evidence="2">Uncharacterized protein</fullName>
    </submittedName>
</protein>
<reference evidence="2 3" key="1">
    <citation type="submission" date="2014-04" db="EMBL/GenBank/DDBJ databases">
        <authorList>
            <consortium name="DOE Joint Genome Institute"/>
            <person name="Kuo A."/>
            <person name="Zuccaro A."/>
            <person name="Kohler A."/>
            <person name="Nagy L.G."/>
            <person name="Floudas D."/>
            <person name="Copeland A."/>
            <person name="Barry K.W."/>
            <person name="Cichocki N."/>
            <person name="Veneault-Fourrey C."/>
            <person name="LaButti K."/>
            <person name="Lindquist E.A."/>
            <person name="Lipzen A."/>
            <person name="Lundell T."/>
            <person name="Morin E."/>
            <person name="Murat C."/>
            <person name="Sun H."/>
            <person name="Tunlid A."/>
            <person name="Henrissat B."/>
            <person name="Grigoriev I.V."/>
            <person name="Hibbett D.S."/>
            <person name="Martin F."/>
            <person name="Nordberg H.P."/>
            <person name="Cantor M.N."/>
            <person name="Hua S.X."/>
        </authorList>
    </citation>
    <scope>NUCLEOTIDE SEQUENCE [LARGE SCALE GENOMIC DNA]</scope>
    <source>
        <strain evidence="2 3">MAFF 305830</strain>
    </source>
</reference>
<dbReference type="AlphaFoldDB" id="A0A0C3B104"/>
<dbReference type="OrthoDB" id="3179680at2759"/>
<gene>
    <name evidence="2" type="ORF">M408DRAFT_314513</name>
</gene>
<name>A0A0C3B104_SERVB</name>
<sequence length="205" mass="22350">MLFSISLTSLVAALLLGANSVYTSPVDLVKRAACNKDSYLAFRLYAVPVDDPTSEGELVKLIDSEPRTIDAIEALTVCPVNWCGNVPAYFELKDRVLSALVYTDLGEYTVVNKPVVANSTVNVVPSDVYLQRSPGSDDGLPGYLSVNGSAEEFSWCSDIPPNVKSVRRDIYYQPASGVPNRYCTKVHLVMQSIGIIEEPIPETEV</sequence>